<accession>A0A3E0TRQ5</accession>
<sequence>MKNVVAAALCCALATKVYAVTEPMPAIQAPLASKSLLLDIHQIEQGQLVAVGERGHVLLSTDGENWRQQAVPVQSTLTAVTFADEDHGWAVGYDATILATTDGGATWTIQQYLPEKQKPLLDIVFKDQNNGVAIGAYGLFYRTTDGGKNWTEEFHSEFLPEEDIEYLNELKMEDEEAYLDERGSILPHFNKMVMDGRTSYLVGEIGLIAKSNDFGQSWEQFDPIYEGSFFDIERTQQGNLLAAGLRGNVFRSLRNGTPWQHIQTDSTALINDIVLTDDDRLLLLGNGGALLVSEDDGQKFVAWSQPDGKALIAGVWFNNRLVAVSEDGVRTITIAK</sequence>
<dbReference type="InterPro" id="IPR028203">
    <property type="entry name" value="PSII_CF48-like_dom"/>
</dbReference>
<dbReference type="PANTHER" id="PTHR47199:SF2">
    <property type="entry name" value="PHOTOSYSTEM II STABILITY_ASSEMBLY FACTOR HCF136, CHLOROPLASTIC"/>
    <property type="match status" value="1"/>
</dbReference>
<keyword evidence="1" id="KW-0602">Photosynthesis</keyword>
<feature type="chain" id="PRO_5017680790" description="Photosynthesis system II assembly factor Ycf48/Hcf136-like domain-containing protein" evidence="3">
    <location>
        <begin position="20"/>
        <end position="336"/>
    </location>
</feature>
<evidence type="ECO:0000313" key="5">
    <source>
        <dbReference type="EMBL" id="REL27163.1"/>
    </source>
</evidence>
<evidence type="ECO:0000259" key="4">
    <source>
        <dbReference type="Pfam" id="PF14870"/>
    </source>
</evidence>
<organism evidence="5 6">
    <name type="scientific">Thalassotalea euphylliae</name>
    <dbReference type="NCBI Taxonomy" id="1655234"/>
    <lineage>
        <taxon>Bacteria</taxon>
        <taxon>Pseudomonadati</taxon>
        <taxon>Pseudomonadota</taxon>
        <taxon>Gammaproteobacteria</taxon>
        <taxon>Alteromonadales</taxon>
        <taxon>Colwelliaceae</taxon>
        <taxon>Thalassotalea</taxon>
    </lineage>
</organism>
<protein>
    <recommendedName>
        <fullName evidence="4">Photosynthesis system II assembly factor Ycf48/Hcf136-like domain-containing protein</fullName>
    </recommendedName>
</protein>
<evidence type="ECO:0000256" key="2">
    <source>
        <dbReference type="ARBA" id="ARBA00023276"/>
    </source>
</evidence>
<proteinExistence type="predicted"/>
<feature type="domain" description="Photosynthesis system II assembly factor Ycf48/Hcf136-like" evidence="4">
    <location>
        <begin position="194"/>
        <end position="306"/>
    </location>
</feature>
<evidence type="ECO:0000313" key="6">
    <source>
        <dbReference type="Proteomes" id="UP000256478"/>
    </source>
</evidence>
<evidence type="ECO:0000256" key="3">
    <source>
        <dbReference type="SAM" id="SignalP"/>
    </source>
</evidence>
<dbReference type="OrthoDB" id="9813892at2"/>
<dbReference type="GO" id="GO:0015979">
    <property type="term" value="P:photosynthesis"/>
    <property type="evidence" value="ECO:0007669"/>
    <property type="project" value="UniProtKB-KW"/>
</dbReference>
<dbReference type="InterPro" id="IPR015943">
    <property type="entry name" value="WD40/YVTN_repeat-like_dom_sf"/>
</dbReference>
<feature type="signal peptide" evidence="3">
    <location>
        <begin position="1"/>
        <end position="19"/>
    </location>
</feature>
<dbReference type="Pfam" id="PF14870">
    <property type="entry name" value="PSII_BNR"/>
    <property type="match status" value="3"/>
</dbReference>
<dbReference type="RefSeq" id="WP_116008249.1">
    <property type="nucleotide sequence ID" value="NZ_QUOU01000001.1"/>
</dbReference>
<dbReference type="SUPFAM" id="SSF50939">
    <property type="entry name" value="Sialidases"/>
    <property type="match status" value="1"/>
</dbReference>
<comment type="caution">
    <text evidence="5">The sequence shown here is derived from an EMBL/GenBank/DDBJ whole genome shotgun (WGS) entry which is preliminary data.</text>
</comment>
<dbReference type="InterPro" id="IPR036278">
    <property type="entry name" value="Sialidase_sf"/>
</dbReference>
<dbReference type="AlphaFoldDB" id="A0A3E0TRQ5"/>
<evidence type="ECO:0000256" key="1">
    <source>
        <dbReference type="ARBA" id="ARBA00022531"/>
    </source>
</evidence>
<dbReference type="Proteomes" id="UP000256478">
    <property type="component" value="Unassembled WGS sequence"/>
</dbReference>
<reference evidence="5 6" key="1">
    <citation type="submission" date="2018-08" db="EMBL/GenBank/DDBJ databases">
        <title>Thalassotalea euphylliae genome.</title>
        <authorList>
            <person name="Summers S."/>
            <person name="Rice S.A."/>
            <person name="Freckelton M.L."/>
            <person name="Nedved B.T."/>
            <person name="Hadfield M.G."/>
        </authorList>
    </citation>
    <scope>NUCLEOTIDE SEQUENCE [LARGE SCALE GENOMIC DNA]</scope>
    <source>
        <strain evidence="5 6">H1</strain>
    </source>
</reference>
<feature type="domain" description="Photosynthesis system II assembly factor Ycf48/Hcf136-like" evidence="4">
    <location>
        <begin position="63"/>
        <end position="111"/>
    </location>
</feature>
<dbReference type="GO" id="GO:0009523">
    <property type="term" value="C:photosystem II"/>
    <property type="evidence" value="ECO:0007669"/>
    <property type="project" value="UniProtKB-KW"/>
</dbReference>
<name>A0A3E0TRQ5_9GAMM</name>
<dbReference type="Gene3D" id="2.130.10.10">
    <property type="entry name" value="YVTN repeat-like/Quinoprotein amine dehydrogenase"/>
    <property type="match status" value="1"/>
</dbReference>
<dbReference type="PANTHER" id="PTHR47199">
    <property type="entry name" value="PHOTOSYSTEM II STABILITY/ASSEMBLY FACTOR HCF136, CHLOROPLASTIC"/>
    <property type="match status" value="1"/>
</dbReference>
<gene>
    <name evidence="5" type="ORF">DXX93_11700</name>
</gene>
<keyword evidence="2" id="KW-0604">Photosystem II</keyword>
<keyword evidence="3" id="KW-0732">Signal</keyword>
<dbReference type="EMBL" id="QUOU01000001">
    <property type="protein sequence ID" value="REL27163.1"/>
    <property type="molecule type" value="Genomic_DNA"/>
</dbReference>
<feature type="domain" description="Photosynthesis system II assembly factor Ycf48/Hcf136-like" evidence="4">
    <location>
        <begin position="117"/>
        <end position="188"/>
    </location>
</feature>